<dbReference type="SMART" id="SM00342">
    <property type="entry name" value="HTH_ARAC"/>
    <property type="match status" value="1"/>
</dbReference>
<comment type="catalytic activity">
    <reaction evidence="1">
        <text>ATP + protein L-histidine = ADP + protein N-phospho-L-histidine.</text>
        <dbReference type="EC" id="2.7.13.3"/>
    </reaction>
</comment>
<keyword evidence="10" id="KW-0238">DNA-binding</keyword>
<keyword evidence="13" id="KW-0812">Transmembrane</keyword>
<feature type="domain" description="Histidine kinase" evidence="15">
    <location>
        <begin position="839"/>
        <end position="1059"/>
    </location>
</feature>
<dbReference type="GO" id="GO:0000155">
    <property type="term" value="F:phosphorelay sensor kinase activity"/>
    <property type="evidence" value="ECO:0007669"/>
    <property type="project" value="InterPro"/>
</dbReference>
<dbReference type="Gene3D" id="2.60.40.10">
    <property type="entry name" value="Immunoglobulins"/>
    <property type="match status" value="1"/>
</dbReference>
<sequence>MNVEMRKFIIVISFVIFYSFTGYAFFEKDIRVLTMQNGLADNTVSCIHKDRDGFMWFGTDNGLSRYDGKNIKNFGSDSLYMKVFHISETENGLLWLIANGQLFCFDRRMEHFIPVRISEKYTGVQDILMQNDTSFWSISPDVLSLVLIDYKKNKDGNIAEVDLRVEMEFTGLGGNDTDYMAFCQSPEGLIYIGTNWGNIITFDPETFQVISKGELPKVSKMHVHRLLYSEGYVWIATWANGAIRYNPESGTYTQYTYNPEDKVRTLSHWDVYQMVSISNSRYLAATWNGYTIMVPDKDDSTRFTTEVYNNTASQLHRNLETRMISAYYDPEGIIWVGTQGGGVYASDLRKQFYQRFHQETHNEICGMATDKKQYIWLATFHKGILRSTKPFDPQSRLSFEPVSSGSGNTVLCVTTDKRGDLWFGNNRSELIHYHSDTGKLSIFPIRVSDNPQWTGWIWTLLFDSQERLWLGTSNGLLLFDPVTGLFTHYSTGSGAIRAMTEISGECLWLGTIYGLKKFSFTDGTIRSGFEKQTNIPAKEIRSLFSSSDGKLYIGFTDGFGIMDLSSDTIESFYTTHDGLSSNFIGCISEDSKGHLWLGSNSSISRYSKHQKLFYNYYISGNNRSVMHYKNFLFWGNNKNMTYFLPDEAMNDHPVSDKVVITQLEVDNKSVEIGQKVNDQVILEKGIPYTNEFTLTAANNNFSLMFSNLTYSDELQKYSYRLTPAQSDWLIAADGERVSYANLPPGEYLFEVSSIMPDGSNGNATSMVIHILPFWYETAWFRFLIATLAAFLIYYLIRRVRREQARLRQEERLKHELFVSNLEREKEKQINRERGNFFTNVSHELRTPLTLILSPLQELLQTERLSETLHDKLSLVYNNATSLSTLVNQLLYVQKIEAGMVQLHLSKVEIVALVEHVMSSFRHMAEIKSTEYVLNSGISSLDLWLDAPKIESALKNLLSNALKYTPKGGKIRVTITEKEVDGKMFCLLSVADNGPGIAENLQGRIFESFITGENNPSFSTKVGIGLRIVKNTMDLHHGKVLLNSAPGKGSEFILYLPLGREHFKEDVYQLVEDTRDEQKEEAFIAPEKVREETSPESGKKLLVIEDNDEIRHYIHTLFKKKYRVLEARDGEEGVRIAREEIPDLIISDIMMPVKDGFTCCQEIRQELQTAHIPIIMLTAKAEEEDLLKSTRIGVDDYIMKPFNPEVLKAKAENLIRMREQLKRIYTKTLMLKHTVEKPEEEEQAGLFMQQVISIVEANLTNPDFSAKSLASLLNLSQPTLYRKMKQQSNLSIIEVIRSIRISKAASLIMQKKYSVQEVAEMVGYNDINTFRKHFTNQFGVSPSRYNAL</sequence>
<dbReference type="GO" id="GO:0003700">
    <property type="term" value="F:DNA-binding transcription factor activity"/>
    <property type="evidence" value="ECO:0007669"/>
    <property type="project" value="InterPro"/>
</dbReference>
<dbReference type="InterPro" id="IPR018060">
    <property type="entry name" value="HTH_AraC"/>
</dbReference>
<dbReference type="InterPro" id="IPR011123">
    <property type="entry name" value="Y_Y_Y"/>
</dbReference>
<dbReference type="PANTHER" id="PTHR43547">
    <property type="entry name" value="TWO-COMPONENT HISTIDINE KINASE"/>
    <property type="match status" value="1"/>
</dbReference>
<evidence type="ECO:0000256" key="13">
    <source>
        <dbReference type="SAM" id="Phobius"/>
    </source>
</evidence>
<dbReference type="Gene3D" id="1.10.10.60">
    <property type="entry name" value="Homeodomain-like"/>
    <property type="match status" value="1"/>
</dbReference>
<dbReference type="PANTHER" id="PTHR43547:SF2">
    <property type="entry name" value="HYBRID SIGNAL TRANSDUCTION HISTIDINE KINASE C"/>
    <property type="match status" value="1"/>
</dbReference>
<evidence type="ECO:0000259" key="16">
    <source>
        <dbReference type="PROSITE" id="PS50110"/>
    </source>
</evidence>
<dbReference type="CDD" id="cd00082">
    <property type="entry name" value="HisKA"/>
    <property type="match status" value="1"/>
</dbReference>
<evidence type="ECO:0000256" key="6">
    <source>
        <dbReference type="ARBA" id="ARBA00022777"/>
    </source>
</evidence>
<dbReference type="GO" id="GO:0043565">
    <property type="term" value="F:sequence-specific DNA binding"/>
    <property type="evidence" value="ECO:0007669"/>
    <property type="project" value="InterPro"/>
</dbReference>
<dbReference type="Pfam" id="PF00512">
    <property type="entry name" value="HisKA"/>
    <property type="match status" value="1"/>
</dbReference>
<feature type="transmembrane region" description="Helical" evidence="13">
    <location>
        <begin position="7"/>
        <end position="26"/>
    </location>
</feature>
<dbReference type="Gene3D" id="2.130.10.10">
    <property type="entry name" value="YVTN repeat-like/Quinoprotein amine dehydrogenase"/>
    <property type="match status" value="2"/>
</dbReference>
<evidence type="ECO:0000256" key="2">
    <source>
        <dbReference type="ARBA" id="ARBA00012438"/>
    </source>
</evidence>
<dbReference type="InterPro" id="IPR001789">
    <property type="entry name" value="Sig_transdc_resp-reg_receiver"/>
</dbReference>
<keyword evidence="5" id="KW-0547">Nucleotide-binding</keyword>
<dbReference type="PROSITE" id="PS00041">
    <property type="entry name" value="HTH_ARAC_FAMILY_1"/>
    <property type="match status" value="1"/>
</dbReference>
<dbReference type="EC" id="2.7.13.3" evidence="2"/>
<feature type="domain" description="Response regulatory" evidence="16">
    <location>
        <begin position="1099"/>
        <end position="1214"/>
    </location>
</feature>
<dbReference type="CDD" id="cd17574">
    <property type="entry name" value="REC_OmpR"/>
    <property type="match status" value="1"/>
</dbReference>
<evidence type="ECO:0000256" key="7">
    <source>
        <dbReference type="ARBA" id="ARBA00022840"/>
    </source>
</evidence>
<dbReference type="PROSITE" id="PS01124">
    <property type="entry name" value="HTH_ARAC_FAMILY_2"/>
    <property type="match status" value="1"/>
</dbReference>
<dbReference type="Pfam" id="PF07495">
    <property type="entry name" value="Y_Y_Y"/>
    <property type="match status" value="1"/>
</dbReference>
<dbReference type="SUPFAM" id="SSF63829">
    <property type="entry name" value="Calcium-dependent phosphotriesterase"/>
    <property type="match status" value="3"/>
</dbReference>
<dbReference type="InterPro" id="IPR015943">
    <property type="entry name" value="WD40/YVTN_repeat-like_dom_sf"/>
</dbReference>
<dbReference type="Gene3D" id="3.30.565.10">
    <property type="entry name" value="Histidine kinase-like ATPase, C-terminal domain"/>
    <property type="match status" value="1"/>
</dbReference>
<evidence type="ECO:0000256" key="3">
    <source>
        <dbReference type="ARBA" id="ARBA00022553"/>
    </source>
</evidence>
<dbReference type="PROSITE" id="PS50110">
    <property type="entry name" value="RESPONSE_REGULATORY"/>
    <property type="match status" value="1"/>
</dbReference>
<proteinExistence type="predicted"/>
<dbReference type="InterPro" id="IPR036097">
    <property type="entry name" value="HisK_dim/P_sf"/>
</dbReference>
<dbReference type="InterPro" id="IPR003661">
    <property type="entry name" value="HisK_dim/P_dom"/>
</dbReference>
<keyword evidence="13" id="KW-1133">Transmembrane helix</keyword>
<evidence type="ECO:0000256" key="10">
    <source>
        <dbReference type="ARBA" id="ARBA00023125"/>
    </source>
</evidence>
<evidence type="ECO:0000256" key="8">
    <source>
        <dbReference type="ARBA" id="ARBA00023012"/>
    </source>
</evidence>
<dbReference type="SMART" id="SM00448">
    <property type="entry name" value="REC"/>
    <property type="match status" value="1"/>
</dbReference>
<evidence type="ECO:0000256" key="9">
    <source>
        <dbReference type="ARBA" id="ARBA00023015"/>
    </source>
</evidence>
<dbReference type="PROSITE" id="PS50109">
    <property type="entry name" value="HIS_KIN"/>
    <property type="match status" value="1"/>
</dbReference>
<dbReference type="Pfam" id="PF07494">
    <property type="entry name" value="Reg_prop"/>
    <property type="match status" value="2"/>
</dbReference>
<dbReference type="PRINTS" id="PR00344">
    <property type="entry name" value="BCTRLSENSOR"/>
</dbReference>
<keyword evidence="4" id="KW-0808">Transferase</keyword>
<accession>A0A6G1Z9K8</accession>
<keyword evidence="9" id="KW-0805">Transcription regulation</keyword>
<dbReference type="SUPFAM" id="SSF47384">
    <property type="entry name" value="Homodimeric domain of signal transducing histidine kinase"/>
    <property type="match status" value="1"/>
</dbReference>
<feature type="modified residue" description="4-aspartylphosphate" evidence="12">
    <location>
        <position position="1147"/>
    </location>
</feature>
<feature type="transmembrane region" description="Helical" evidence="13">
    <location>
        <begin position="778"/>
        <end position="796"/>
    </location>
</feature>
<dbReference type="Gene3D" id="1.10.287.130">
    <property type="match status" value="1"/>
</dbReference>
<dbReference type="InterPro" id="IPR005467">
    <property type="entry name" value="His_kinase_dom"/>
</dbReference>
<dbReference type="FunFam" id="3.30.565.10:FF:000037">
    <property type="entry name" value="Hybrid sensor histidine kinase/response regulator"/>
    <property type="match status" value="1"/>
</dbReference>
<dbReference type="FunFam" id="2.60.40.10:FF:000791">
    <property type="entry name" value="Two-component system sensor histidine kinase/response regulator"/>
    <property type="match status" value="1"/>
</dbReference>
<dbReference type="GO" id="GO:0005524">
    <property type="term" value="F:ATP binding"/>
    <property type="evidence" value="ECO:0007669"/>
    <property type="project" value="UniProtKB-KW"/>
</dbReference>
<evidence type="ECO:0000256" key="5">
    <source>
        <dbReference type="ARBA" id="ARBA00022741"/>
    </source>
</evidence>
<dbReference type="InterPro" id="IPR013783">
    <property type="entry name" value="Ig-like_fold"/>
</dbReference>
<dbReference type="SMART" id="SM00388">
    <property type="entry name" value="HisKA"/>
    <property type="match status" value="1"/>
</dbReference>
<dbReference type="Pfam" id="PF12833">
    <property type="entry name" value="HTH_18"/>
    <property type="match status" value="1"/>
</dbReference>
<dbReference type="InterPro" id="IPR011110">
    <property type="entry name" value="Reg_prop"/>
</dbReference>
<dbReference type="SUPFAM" id="SSF52172">
    <property type="entry name" value="CheY-like"/>
    <property type="match status" value="1"/>
</dbReference>
<gene>
    <name evidence="17" type="ORF">GKE01_03175</name>
</gene>
<protein>
    <recommendedName>
        <fullName evidence="2">histidine kinase</fullName>
        <ecNumber evidence="2">2.7.13.3</ecNumber>
    </recommendedName>
</protein>
<comment type="caution">
    <text evidence="17">The sequence shown here is derived from an EMBL/GenBank/DDBJ whole genome shotgun (WGS) entry which is preliminary data.</text>
</comment>
<dbReference type="InterPro" id="IPR018062">
    <property type="entry name" value="HTH_AraC-typ_CS"/>
</dbReference>
<evidence type="ECO:0000256" key="4">
    <source>
        <dbReference type="ARBA" id="ARBA00022679"/>
    </source>
</evidence>
<keyword evidence="7" id="KW-0067">ATP-binding</keyword>
<name>A0A6G1Z9K8_9BACT</name>
<dbReference type="SMART" id="SM00387">
    <property type="entry name" value="HATPase_c"/>
    <property type="match status" value="1"/>
</dbReference>
<dbReference type="InterPro" id="IPR036890">
    <property type="entry name" value="HATPase_C_sf"/>
</dbReference>
<dbReference type="CDD" id="cd00075">
    <property type="entry name" value="HATPase"/>
    <property type="match status" value="1"/>
</dbReference>
<evidence type="ECO:0000256" key="12">
    <source>
        <dbReference type="PROSITE-ProRule" id="PRU00169"/>
    </source>
</evidence>
<organism evidence="17">
    <name type="scientific">Parabacteroides goldsteinii</name>
    <dbReference type="NCBI Taxonomy" id="328812"/>
    <lineage>
        <taxon>Bacteria</taxon>
        <taxon>Pseudomonadati</taxon>
        <taxon>Bacteroidota</taxon>
        <taxon>Bacteroidia</taxon>
        <taxon>Bacteroidales</taxon>
        <taxon>Tannerellaceae</taxon>
        <taxon>Parabacteroides</taxon>
    </lineage>
</organism>
<evidence type="ECO:0000259" key="14">
    <source>
        <dbReference type="PROSITE" id="PS01124"/>
    </source>
</evidence>
<feature type="domain" description="HTH araC/xylS-type" evidence="14">
    <location>
        <begin position="1248"/>
        <end position="1347"/>
    </location>
</feature>
<keyword evidence="3 12" id="KW-0597">Phosphoprotein</keyword>
<keyword evidence="8" id="KW-0902">Two-component regulatory system</keyword>
<keyword evidence="11" id="KW-0804">Transcription</keyword>
<evidence type="ECO:0000313" key="17">
    <source>
        <dbReference type="EMBL" id="MRY10468.1"/>
    </source>
</evidence>
<evidence type="ECO:0000259" key="15">
    <source>
        <dbReference type="PROSITE" id="PS50109"/>
    </source>
</evidence>
<dbReference type="SUPFAM" id="SSF46689">
    <property type="entry name" value="Homeodomain-like"/>
    <property type="match status" value="1"/>
</dbReference>
<dbReference type="EMBL" id="WKLP01000003">
    <property type="protein sequence ID" value="MRY10468.1"/>
    <property type="molecule type" value="Genomic_DNA"/>
</dbReference>
<dbReference type="InterPro" id="IPR009057">
    <property type="entry name" value="Homeodomain-like_sf"/>
</dbReference>
<dbReference type="Pfam" id="PF02518">
    <property type="entry name" value="HATPase_c"/>
    <property type="match status" value="1"/>
</dbReference>
<dbReference type="FunFam" id="1.10.287.130:FF:000045">
    <property type="entry name" value="Two-component system sensor histidine kinase/response regulator"/>
    <property type="match status" value="1"/>
</dbReference>
<dbReference type="Pfam" id="PF00072">
    <property type="entry name" value="Response_reg"/>
    <property type="match status" value="1"/>
</dbReference>
<reference evidence="17" key="1">
    <citation type="journal article" date="2019" name="Nat. Med.">
        <title>A library of human gut bacterial isolates paired with longitudinal multiomics data enables mechanistic microbiome research.</title>
        <authorList>
            <person name="Poyet M."/>
            <person name="Groussin M."/>
            <person name="Gibbons S.M."/>
            <person name="Avila-Pacheco J."/>
            <person name="Jiang X."/>
            <person name="Kearney S.M."/>
            <person name="Perrotta A.R."/>
            <person name="Berdy B."/>
            <person name="Zhao S."/>
            <person name="Lieberman T.D."/>
            <person name="Swanson P.K."/>
            <person name="Smith M."/>
            <person name="Roesemann S."/>
            <person name="Alexander J.E."/>
            <person name="Rich S.A."/>
            <person name="Livny J."/>
            <person name="Vlamakis H."/>
            <person name="Clish C."/>
            <person name="Bullock K."/>
            <person name="Deik A."/>
            <person name="Scott J."/>
            <person name="Pierce K.A."/>
            <person name="Xavier R.J."/>
            <person name="Alm E.J."/>
        </authorList>
    </citation>
    <scope>NUCLEOTIDE SEQUENCE</scope>
    <source>
        <strain evidence="17">BIOML-A4</strain>
    </source>
</reference>
<keyword evidence="6" id="KW-0418">Kinase</keyword>
<dbReference type="InterPro" id="IPR011006">
    <property type="entry name" value="CheY-like_superfamily"/>
</dbReference>
<dbReference type="Gene3D" id="3.40.50.2300">
    <property type="match status" value="1"/>
</dbReference>
<dbReference type="InterPro" id="IPR003594">
    <property type="entry name" value="HATPase_dom"/>
</dbReference>
<dbReference type="InterPro" id="IPR004358">
    <property type="entry name" value="Sig_transdc_His_kin-like_C"/>
</dbReference>
<evidence type="ECO:0000256" key="11">
    <source>
        <dbReference type="ARBA" id="ARBA00023163"/>
    </source>
</evidence>
<evidence type="ECO:0000256" key="1">
    <source>
        <dbReference type="ARBA" id="ARBA00000085"/>
    </source>
</evidence>
<keyword evidence="13" id="KW-0472">Membrane</keyword>
<dbReference type="SUPFAM" id="SSF55874">
    <property type="entry name" value="ATPase domain of HSP90 chaperone/DNA topoisomerase II/histidine kinase"/>
    <property type="match status" value="1"/>
</dbReference>